<sequence length="165" mass="19304">MEIAMFIIFAVISLVGYVARSVEKQNKEQRQRMEKQKRIRERQNRQRQRYDSTDESHTRRDAGEQPVTTINSDTVPKREQPVTTVVMEKRASGQALLEQYEKMKQKNLSERAMSSLKDQSVKQSRGGQSDRPFVVDQKKFAESFILAECIAKPRAYRPHKALRKF</sequence>
<dbReference type="RefSeq" id="WP_141189962.1">
    <property type="nucleotide sequence ID" value="NZ_JBHUMR010000014.1"/>
</dbReference>
<reference evidence="3" key="1">
    <citation type="journal article" date="2019" name="Int. J. Syst. Evol. Microbiol.">
        <title>The Global Catalogue of Microorganisms (GCM) 10K type strain sequencing project: providing services to taxonomists for standard genome sequencing and annotation.</title>
        <authorList>
            <consortium name="The Broad Institute Genomics Platform"/>
            <consortium name="The Broad Institute Genome Sequencing Center for Infectious Disease"/>
            <person name="Wu L."/>
            <person name="Ma J."/>
        </authorList>
    </citation>
    <scope>NUCLEOTIDE SEQUENCE [LARGE SCALE GENOMIC DNA]</scope>
    <source>
        <strain evidence="3">TISTR 2241</strain>
    </source>
</reference>
<feature type="region of interest" description="Disordered" evidence="1">
    <location>
        <begin position="24"/>
        <end position="81"/>
    </location>
</feature>
<name>A0ABW5PUE5_9BACI</name>
<feature type="compositionally biased region" description="Polar residues" evidence="1">
    <location>
        <begin position="116"/>
        <end position="127"/>
    </location>
</feature>
<evidence type="ECO:0000313" key="2">
    <source>
        <dbReference type="EMBL" id="MFD2618267.1"/>
    </source>
</evidence>
<feature type="compositionally biased region" description="Basic and acidic residues" evidence="1">
    <location>
        <begin position="24"/>
        <end position="63"/>
    </location>
</feature>
<evidence type="ECO:0000313" key="3">
    <source>
        <dbReference type="Proteomes" id="UP001597458"/>
    </source>
</evidence>
<evidence type="ECO:0000256" key="1">
    <source>
        <dbReference type="SAM" id="MobiDB-lite"/>
    </source>
</evidence>
<dbReference type="EMBL" id="JBHUMR010000014">
    <property type="protein sequence ID" value="MFD2618267.1"/>
    <property type="molecule type" value="Genomic_DNA"/>
</dbReference>
<gene>
    <name evidence="2" type="ORF">ACFSTF_13205</name>
</gene>
<organism evidence="2 3">
    <name type="scientific">Terrilactibacillus laevilacticus</name>
    <dbReference type="NCBI Taxonomy" id="1380157"/>
    <lineage>
        <taxon>Bacteria</taxon>
        <taxon>Bacillati</taxon>
        <taxon>Bacillota</taxon>
        <taxon>Bacilli</taxon>
        <taxon>Bacillales</taxon>
        <taxon>Bacillaceae</taxon>
        <taxon>Terrilactibacillus</taxon>
    </lineage>
</organism>
<dbReference type="Proteomes" id="UP001597458">
    <property type="component" value="Unassembled WGS sequence"/>
</dbReference>
<feature type="region of interest" description="Disordered" evidence="1">
    <location>
        <begin position="108"/>
        <end position="130"/>
    </location>
</feature>
<keyword evidence="3" id="KW-1185">Reference proteome</keyword>
<proteinExistence type="predicted"/>
<accession>A0ABW5PUE5</accession>
<protein>
    <submittedName>
        <fullName evidence="2">Uncharacterized protein</fullName>
    </submittedName>
</protein>
<comment type="caution">
    <text evidence="2">The sequence shown here is derived from an EMBL/GenBank/DDBJ whole genome shotgun (WGS) entry which is preliminary data.</text>
</comment>